<evidence type="ECO:0000313" key="3">
    <source>
        <dbReference type="Proteomes" id="UP000663879"/>
    </source>
</evidence>
<organism evidence="2 3">
    <name type="scientific">Brachionus calyciflorus</name>
    <dbReference type="NCBI Taxonomy" id="104777"/>
    <lineage>
        <taxon>Eukaryota</taxon>
        <taxon>Metazoa</taxon>
        <taxon>Spiralia</taxon>
        <taxon>Gnathifera</taxon>
        <taxon>Rotifera</taxon>
        <taxon>Eurotatoria</taxon>
        <taxon>Monogononta</taxon>
        <taxon>Pseudotrocha</taxon>
        <taxon>Ploima</taxon>
        <taxon>Brachionidae</taxon>
        <taxon>Brachionus</taxon>
    </lineage>
</organism>
<comment type="caution">
    <text evidence="2">The sequence shown here is derived from an EMBL/GenBank/DDBJ whole genome shotgun (WGS) entry which is preliminary data.</text>
</comment>
<protein>
    <submittedName>
        <fullName evidence="2">Uncharacterized protein</fullName>
    </submittedName>
</protein>
<proteinExistence type="predicted"/>
<evidence type="ECO:0000256" key="1">
    <source>
        <dbReference type="SAM" id="Coils"/>
    </source>
</evidence>
<keyword evidence="3" id="KW-1185">Reference proteome</keyword>
<sequence>MENSEGAKRSRSATAANLEKFFISNHLVAIDRNKEILRDLQDLKQKVNLDEKNLASTKNLKKYKVRV</sequence>
<dbReference type="Proteomes" id="UP000663879">
    <property type="component" value="Unassembled WGS sequence"/>
</dbReference>
<name>A0A814IRG0_9BILA</name>
<gene>
    <name evidence="2" type="ORF">OXX778_LOCUS17665</name>
</gene>
<keyword evidence="1" id="KW-0175">Coiled coil</keyword>
<feature type="coiled-coil region" evidence="1">
    <location>
        <begin position="33"/>
        <end position="60"/>
    </location>
</feature>
<dbReference type="AlphaFoldDB" id="A0A814IRG0"/>
<accession>A0A814IRG0</accession>
<dbReference type="EMBL" id="CAJNOC010004587">
    <property type="protein sequence ID" value="CAF1026968.1"/>
    <property type="molecule type" value="Genomic_DNA"/>
</dbReference>
<reference evidence="2" key="1">
    <citation type="submission" date="2021-02" db="EMBL/GenBank/DDBJ databases">
        <authorList>
            <person name="Nowell W R."/>
        </authorList>
    </citation>
    <scope>NUCLEOTIDE SEQUENCE</scope>
    <source>
        <strain evidence="2">Ploen Becks lab</strain>
    </source>
</reference>
<evidence type="ECO:0000313" key="2">
    <source>
        <dbReference type="EMBL" id="CAF1026968.1"/>
    </source>
</evidence>